<keyword evidence="2" id="KW-0472">Membrane</keyword>
<organism evidence="3 4">
    <name type="scientific">Jimgerdemannia flammicorona</name>
    <dbReference type="NCBI Taxonomy" id="994334"/>
    <lineage>
        <taxon>Eukaryota</taxon>
        <taxon>Fungi</taxon>
        <taxon>Fungi incertae sedis</taxon>
        <taxon>Mucoromycota</taxon>
        <taxon>Mucoromycotina</taxon>
        <taxon>Endogonomycetes</taxon>
        <taxon>Endogonales</taxon>
        <taxon>Endogonaceae</taxon>
        <taxon>Jimgerdemannia</taxon>
    </lineage>
</organism>
<comment type="caution">
    <text evidence="3">The sequence shown here is derived from an EMBL/GenBank/DDBJ whole genome shotgun (WGS) entry which is preliminary data.</text>
</comment>
<evidence type="ECO:0000256" key="2">
    <source>
        <dbReference type="SAM" id="Phobius"/>
    </source>
</evidence>
<feature type="transmembrane region" description="Helical" evidence="2">
    <location>
        <begin position="28"/>
        <end position="46"/>
    </location>
</feature>
<reference evidence="3 4" key="1">
    <citation type="journal article" date="2018" name="New Phytol.">
        <title>Phylogenomics of Endogonaceae and evolution of mycorrhizas within Mucoromycota.</title>
        <authorList>
            <person name="Chang Y."/>
            <person name="Desiro A."/>
            <person name="Na H."/>
            <person name="Sandor L."/>
            <person name="Lipzen A."/>
            <person name="Clum A."/>
            <person name="Barry K."/>
            <person name="Grigoriev I.V."/>
            <person name="Martin F.M."/>
            <person name="Stajich J.E."/>
            <person name="Smith M.E."/>
            <person name="Bonito G."/>
            <person name="Spatafora J.W."/>
        </authorList>
    </citation>
    <scope>NUCLEOTIDE SEQUENCE [LARGE SCALE GENOMIC DNA]</scope>
    <source>
        <strain evidence="3 4">AD002</strain>
    </source>
</reference>
<protein>
    <submittedName>
        <fullName evidence="3">Uncharacterized protein</fullName>
    </submittedName>
</protein>
<gene>
    <name evidence="3" type="ORF">BC938DRAFT_477085</name>
</gene>
<keyword evidence="4" id="KW-1185">Reference proteome</keyword>
<dbReference type="Gene3D" id="3.90.550.10">
    <property type="entry name" value="Spore Coat Polysaccharide Biosynthesis Protein SpsA, Chain A"/>
    <property type="match status" value="1"/>
</dbReference>
<evidence type="ECO:0000313" key="4">
    <source>
        <dbReference type="Proteomes" id="UP000274822"/>
    </source>
</evidence>
<evidence type="ECO:0000256" key="1">
    <source>
        <dbReference type="SAM" id="MobiDB-lite"/>
    </source>
</evidence>
<name>A0A433QZ19_9FUNG</name>
<dbReference type="InterPro" id="IPR029044">
    <property type="entry name" value="Nucleotide-diphossugar_trans"/>
</dbReference>
<dbReference type="EMBL" id="RBNJ01000261">
    <property type="protein sequence ID" value="RUS34991.1"/>
    <property type="molecule type" value="Genomic_DNA"/>
</dbReference>
<proteinExistence type="predicted"/>
<evidence type="ECO:0000313" key="3">
    <source>
        <dbReference type="EMBL" id="RUS34991.1"/>
    </source>
</evidence>
<dbReference type="Proteomes" id="UP000274822">
    <property type="component" value="Unassembled WGS sequence"/>
</dbReference>
<keyword evidence="2" id="KW-1133">Transmembrane helix</keyword>
<feature type="compositionally biased region" description="Polar residues" evidence="1">
    <location>
        <begin position="316"/>
        <end position="328"/>
    </location>
</feature>
<keyword evidence="2" id="KW-0812">Transmembrane</keyword>
<feature type="region of interest" description="Disordered" evidence="1">
    <location>
        <begin position="316"/>
        <end position="335"/>
    </location>
</feature>
<sequence length="620" mass="70191">MKDKDKDPPYFPTHRYSSRFYFQRRGSLTHLLVAGLVLVFLYLFFLRNDPAPVTQALIASEHINVVDGSWNERSNWHRDQNEEIRSRRSVYTPDLFRSDALKTNGLIPVTAVLLSWKRPEGLKKVVQYLVRYPFIKEILIWNNNKKTRLNIRDFELNATTTAHVEITVFNSDENLHDLAKYTTCAIARHDYCYFQDDDWINLYLDSEYTNFLGFPDLIHSNTMPIIHLEHRRWQFTNPEFEWDITTVNSTVDRPFHPKLLSPRSPQILICTPASPGSAAAPSSPASRFSASSRSLARRAWARTACASPTCTSPFGQINTLTSSPTHSPRSIRRKAGATTSISGRLCIKICTKLYKALAANSIITRNDYFIREEEEPRPEYRDARAPCLNDRCLFLTNIDPFPHPLSVVFDNVNITHIKDQEALFNVLNFPSNDFWTKHAYHYAVDQNDNTCWNSYDAPRVGDYFGLHMVTPIISKRMTIVSSHDISGLESAFAISVSTNGKSWMACKNLPLPSNPTSNLAAAAAAADGHRLTIGFACPITEPFRMVRAEFQQDFVEPFEEGDCDDVNGGYYSGRDNVASGGSCRWVERGDGGYIDILSMCIYGLIDKEIGPPIYSASSMA</sequence>
<dbReference type="AlphaFoldDB" id="A0A433QZ19"/>
<accession>A0A433QZ19</accession>